<dbReference type="EMBL" id="CP063206">
    <property type="protein sequence ID" value="QOS13478.1"/>
    <property type="molecule type" value="Genomic_DNA"/>
</dbReference>
<feature type="domain" description="Cyclodeaminase/cyclohydrolase" evidence="1">
    <location>
        <begin position="8"/>
        <end position="173"/>
    </location>
</feature>
<reference evidence="2" key="1">
    <citation type="journal article" date="2021" name="Front. Microbiol.">
        <title>Cellular and Genomic Properties of Haloferax gibbonsii LR2-5, the Host of Euryarchaeal Virus HFTV1.</title>
        <authorList>
            <person name="Tittes C."/>
            <person name="Schwarzer S."/>
            <person name="Pfeiffer F."/>
            <person name="Dyall-Smith M."/>
            <person name="Rodriguez-Franco M."/>
            <person name="Oksanen H.M."/>
            <person name="Quax T.E.F."/>
        </authorList>
    </citation>
    <scope>NUCLEOTIDE SEQUENCE</scope>
    <source>
        <strain evidence="2">LR2-5</strain>
    </source>
</reference>
<dbReference type="GeneID" id="59460997"/>
<dbReference type="SUPFAM" id="SSF101262">
    <property type="entry name" value="Methenyltetrahydrofolate cyclohydrolase-like"/>
    <property type="match status" value="1"/>
</dbReference>
<dbReference type="Proteomes" id="UP000663064">
    <property type="component" value="Plasmid pHGLR1"/>
</dbReference>
<evidence type="ECO:0000259" key="1">
    <source>
        <dbReference type="Pfam" id="PF04961"/>
    </source>
</evidence>
<geneLocation type="plasmid" evidence="2 3">
    <name>pHGLR1</name>
</geneLocation>
<dbReference type="InterPro" id="IPR007044">
    <property type="entry name" value="Cyclodeamin/CycHdrlase"/>
</dbReference>
<dbReference type="Pfam" id="PF04961">
    <property type="entry name" value="FTCD_C"/>
    <property type="match status" value="1"/>
</dbReference>
<gene>
    <name evidence="2" type="ORF">HfgLR_21230</name>
</gene>
<evidence type="ECO:0000313" key="3">
    <source>
        <dbReference type="Proteomes" id="UP000663064"/>
    </source>
</evidence>
<dbReference type="RefSeq" id="WP_115821578.1">
    <property type="nucleotide sequence ID" value="NZ_CP063206.1"/>
</dbReference>
<evidence type="ECO:0000313" key="2">
    <source>
        <dbReference type="EMBL" id="QOS13478.1"/>
    </source>
</evidence>
<proteinExistence type="predicted"/>
<dbReference type="Gene3D" id="1.20.120.680">
    <property type="entry name" value="Formiminotetrahydrofolate cyclodeaminase monomer, up-and-down helical bundle"/>
    <property type="match status" value="1"/>
</dbReference>
<dbReference type="AlphaFoldDB" id="A0A871BK94"/>
<dbReference type="InterPro" id="IPR036178">
    <property type="entry name" value="Formintransfe-cycloase-like_sf"/>
</dbReference>
<accession>A0A871BK94</accession>
<organism evidence="2 3">
    <name type="scientific">Haloferax gibbonsii</name>
    <dbReference type="NCBI Taxonomy" id="35746"/>
    <lineage>
        <taxon>Archaea</taxon>
        <taxon>Methanobacteriati</taxon>
        <taxon>Methanobacteriota</taxon>
        <taxon>Stenosarchaea group</taxon>
        <taxon>Halobacteria</taxon>
        <taxon>Halobacteriales</taxon>
        <taxon>Haloferacaceae</taxon>
        <taxon>Haloferax</taxon>
    </lineage>
</organism>
<sequence>MGLESQPIGVFLSEVASESVAPAGGSCAAVVGAMGASLCEMACIHTVNDEEHTDGKPDLVDAGEELTSLREQLLHLAEADAAVVAGLPAAFDGNQTHVKRATGIPLAIAESCLHVLEAATVVTAEGKKTVLPDVKSGMFFTEAALRAALFTVRTNIGYLDNPPFVEKMNQQTDEIEASAENMLDEIRPKLTI</sequence>
<protein>
    <submittedName>
        <fullName evidence="2">Cyclohydrolase domain protein</fullName>
    </submittedName>
</protein>
<name>A0A871BK94_HALGI</name>
<dbReference type="GO" id="GO:0003824">
    <property type="term" value="F:catalytic activity"/>
    <property type="evidence" value="ECO:0007669"/>
    <property type="project" value="InterPro"/>
</dbReference>
<keyword evidence="2" id="KW-0614">Plasmid</keyword>